<evidence type="ECO:0000313" key="3">
    <source>
        <dbReference type="EMBL" id="MQY24170.1"/>
    </source>
</evidence>
<feature type="signal peptide" evidence="2">
    <location>
        <begin position="1"/>
        <end position="37"/>
    </location>
</feature>
<keyword evidence="2" id="KW-0732">Signal</keyword>
<accession>A0A7K0DEE8</accession>
<dbReference type="EMBL" id="WEGK01000028">
    <property type="protein sequence ID" value="MQY24170.1"/>
    <property type="molecule type" value="Genomic_DNA"/>
</dbReference>
<sequence length="123" mass="13719">MNNFHHWIRRLFADRAPWTTRLAVSVIVALAANFAAAHTAQWHAVHDATHWSTMQLAAFVLVNSEKDAIARILTRLRAIRSIDIAVRIRPWKINGHNSSDDQSDNSDGTADPKSSDDPPDQSA</sequence>
<evidence type="ECO:0000313" key="4">
    <source>
        <dbReference type="Proteomes" id="UP000438448"/>
    </source>
</evidence>
<keyword evidence="4" id="KW-1185">Reference proteome</keyword>
<protein>
    <submittedName>
        <fullName evidence="3">Uncharacterized protein</fullName>
    </submittedName>
</protein>
<feature type="region of interest" description="Disordered" evidence="1">
    <location>
        <begin position="93"/>
        <end position="123"/>
    </location>
</feature>
<name>A0A7K0DEE8_9NOCA</name>
<reference evidence="3 4" key="1">
    <citation type="submission" date="2019-10" db="EMBL/GenBank/DDBJ databases">
        <title>Nocardia macrotermitis sp. nov. and Nocardia aurantia sp. nov., isolated from the gut of fungus growing-termite Macrotermes natalensis.</title>
        <authorList>
            <person name="Benndorf R."/>
            <person name="Schwitalla J."/>
            <person name="Martin K."/>
            <person name="De Beer W."/>
            <person name="Kaster A.-K."/>
            <person name="Vollmers J."/>
            <person name="Poulsen M."/>
            <person name="Beemelmanns C."/>
        </authorList>
    </citation>
    <scope>NUCLEOTIDE SEQUENCE [LARGE SCALE GENOMIC DNA]</scope>
    <source>
        <strain evidence="3 4">RB20</strain>
    </source>
</reference>
<dbReference type="AlphaFoldDB" id="A0A7K0DEE8"/>
<organism evidence="3 4">
    <name type="scientific">Nocardia macrotermitis</name>
    <dbReference type="NCBI Taxonomy" id="2585198"/>
    <lineage>
        <taxon>Bacteria</taxon>
        <taxon>Bacillati</taxon>
        <taxon>Actinomycetota</taxon>
        <taxon>Actinomycetes</taxon>
        <taxon>Mycobacteriales</taxon>
        <taxon>Nocardiaceae</taxon>
        <taxon>Nocardia</taxon>
    </lineage>
</organism>
<evidence type="ECO:0000256" key="1">
    <source>
        <dbReference type="SAM" id="MobiDB-lite"/>
    </source>
</evidence>
<feature type="chain" id="PRO_5029806634" evidence="2">
    <location>
        <begin position="38"/>
        <end position="123"/>
    </location>
</feature>
<proteinExistence type="predicted"/>
<evidence type="ECO:0000256" key="2">
    <source>
        <dbReference type="SAM" id="SignalP"/>
    </source>
</evidence>
<dbReference type="Proteomes" id="UP000438448">
    <property type="component" value="Unassembled WGS sequence"/>
</dbReference>
<comment type="caution">
    <text evidence="3">The sequence shown here is derived from an EMBL/GenBank/DDBJ whole genome shotgun (WGS) entry which is preliminary data.</text>
</comment>
<gene>
    <name evidence="3" type="ORF">NRB20_73030</name>
</gene>